<dbReference type="InterPro" id="IPR021953">
    <property type="entry name" value="DUF3570"/>
</dbReference>
<organism evidence="1 2">
    <name type="scientific">Flagellimonas maritima</name>
    <dbReference type="NCBI Taxonomy" id="1383885"/>
    <lineage>
        <taxon>Bacteria</taxon>
        <taxon>Pseudomonadati</taxon>
        <taxon>Bacteroidota</taxon>
        <taxon>Flavobacteriia</taxon>
        <taxon>Flavobacteriales</taxon>
        <taxon>Flavobacteriaceae</taxon>
        <taxon>Flagellimonas</taxon>
    </lineage>
</organism>
<keyword evidence="2" id="KW-1185">Reference proteome</keyword>
<dbReference type="Pfam" id="PF12094">
    <property type="entry name" value="DUF3570"/>
    <property type="match status" value="1"/>
</dbReference>
<dbReference type="EMBL" id="CP030104">
    <property type="protein sequence ID" value="AWX43491.1"/>
    <property type="molecule type" value="Genomic_DNA"/>
</dbReference>
<evidence type="ECO:0000313" key="2">
    <source>
        <dbReference type="Proteomes" id="UP000248536"/>
    </source>
</evidence>
<accession>A0A2Z4LNQ9</accession>
<evidence type="ECO:0000313" key="1">
    <source>
        <dbReference type="EMBL" id="AWX43491.1"/>
    </source>
</evidence>
<dbReference type="AlphaFoldDB" id="A0A2Z4LNQ9"/>
<dbReference type="KEGG" id="spon:HME9304_00479"/>
<reference evidence="1 2" key="1">
    <citation type="submission" date="2018-06" db="EMBL/GenBank/DDBJ databases">
        <title>Spongiibacterium sp. HME9304 Genome sequencing and assembly.</title>
        <authorList>
            <person name="Kang H."/>
            <person name="Kim H."/>
            <person name="Joh K."/>
        </authorList>
    </citation>
    <scope>NUCLEOTIDE SEQUENCE [LARGE SCALE GENOMIC DNA]</scope>
    <source>
        <strain evidence="1 2">HME9304</strain>
    </source>
</reference>
<protein>
    <recommendedName>
        <fullName evidence="3">DUF3570 domain-containing protein</fullName>
    </recommendedName>
</protein>
<dbReference type="OrthoDB" id="5450709at2"/>
<proteinExistence type="predicted"/>
<gene>
    <name evidence="1" type="ORF">HME9304_00479</name>
</gene>
<evidence type="ECO:0008006" key="3">
    <source>
        <dbReference type="Google" id="ProtNLM"/>
    </source>
</evidence>
<sequence>MVVKQEAVVAAIKAKSSNLKIERFSSKIFSSQHNEYRCRLSLILIFLLNISFAQAQQNTTSYKKRVLETSEIDLLFSYYEQDGQNAAVTGGEGTEELTDATSTIVLRIPINDDDVLTVDVGLSAYTSASSSNVNPLDGNNLNTTPFDASSGESRRDVLTYINPSYRHSSENRNSIWSANAYLSSEYDYFSIGFGGSYTRLFNDKNTELTIGGNVYLDKWDLIYPIELREGFFDDRIEGDGTYDPAFSEFSEANRNSYALSLGFSQILNKKLQGALFMDVVSQSGLLSTPFQRIYFGNAENFFIDDFQLADDVERLPDNRFKIPFGGRLNYYVNDLLVLRSYYRFYWDDWGITSHTASLEAPFKVTNKFTLYPTYRYYTQSAADYFFEKEDALSTFEFYTSDYDLSKYDAHQYGLGLQYKDIFANSKIFSFGLKTIDLRFSHYDRSDGLSAYILTLGTTFVGN</sequence>
<dbReference type="Proteomes" id="UP000248536">
    <property type="component" value="Chromosome"/>
</dbReference>
<name>A0A2Z4LNQ9_9FLAO</name>